<evidence type="ECO:0008006" key="3">
    <source>
        <dbReference type="Google" id="ProtNLM"/>
    </source>
</evidence>
<reference evidence="1 2" key="1">
    <citation type="submission" date="2018-09" db="EMBL/GenBank/DDBJ databases">
        <title>Marinorhizobium profundi gen. nov., sp. nov., isolated from a deep-sea sediment sample from the New Britain Trench and proposal of Marinorhizobiaceae fam. nov. in the order Rhizobiales of the class Alphaproteobacteria.</title>
        <authorList>
            <person name="Cao J."/>
        </authorList>
    </citation>
    <scope>NUCLEOTIDE SEQUENCE [LARGE SCALE GENOMIC DNA]</scope>
    <source>
        <strain evidence="1 2">WS11</strain>
    </source>
</reference>
<accession>A0A3S9B5P7</accession>
<dbReference type="OrthoDB" id="7770859at2"/>
<dbReference type="RefSeq" id="WP_126010568.1">
    <property type="nucleotide sequence ID" value="NZ_CP032509.1"/>
</dbReference>
<proteinExistence type="predicted"/>
<name>A0A3S9B5P7_9HYPH</name>
<sequence length="221" mass="24587">MRSVSPEVQAALQARRLVARDFLWIVARDRQTGELVPDGNWSGVGNVSAEIIHPLTGLVESRDWYGSGTLIQISDIPAVNTLSVQAVTIRMSQVVDRVQDLVRGYDIKQAPVEIYRGLFNPDTRQLVAPAFCRFIGFVDVVEINTPAENAEGSVDLRCVSHTQELTRASTETRSHESQKLRDPEDEFCLDASTAGEFEIFWGTVKGRVPSAPKRKKFLGIF</sequence>
<dbReference type="AlphaFoldDB" id="A0A3S9B5P7"/>
<keyword evidence="2" id="KW-1185">Reference proteome</keyword>
<dbReference type="Proteomes" id="UP000268192">
    <property type="component" value="Chromosome"/>
</dbReference>
<evidence type="ECO:0000313" key="2">
    <source>
        <dbReference type="Proteomes" id="UP000268192"/>
    </source>
</evidence>
<protein>
    <recommendedName>
        <fullName evidence="3">DUF2163 domain-containing protein</fullName>
    </recommendedName>
</protein>
<evidence type="ECO:0000313" key="1">
    <source>
        <dbReference type="EMBL" id="AZN72250.1"/>
    </source>
</evidence>
<dbReference type="KEGG" id="abaw:D5400_14055"/>
<gene>
    <name evidence="1" type="ORF">D5400_14055</name>
</gene>
<dbReference type="EMBL" id="CP032509">
    <property type="protein sequence ID" value="AZN72250.1"/>
    <property type="molecule type" value="Genomic_DNA"/>
</dbReference>
<organism evidence="1 2">
    <name type="scientific">Georhizobium profundi</name>
    <dbReference type="NCBI Taxonomy" id="2341112"/>
    <lineage>
        <taxon>Bacteria</taxon>
        <taxon>Pseudomonadati</taxon>
        <taxon>Pseudomonadota</taxon>
        <taxon>Alphaproteobacteria</taxon>
        <taxon>Hyphomicrobiales</taxon>
        <taxon>Rhizobiaceae</taxon>
        <taxon>Georhizobium</taxon>
    </lineage>
</organism>